<sequence>MEVNRPFTKFPGREGKTGKKIPAVLSAAHGFQGDNFQECLALSSIQDHLGFLEFIPLVAPESSPVCSAKSDACLSGNSPE</sequence>
<dbReference type="Proteomes" id="UP001054945">
    <property type="component" value="Unassembled WGS sequence"/>
</dbReference>
<reference evidence="1 2" key="1">
    <citation type="submission" date="2021-06" db="EMBL/GenBank/DDBJ databases">
        <title>Caerostris extrusa draft genome.</title>
        <authorList>
            <person name="Kono N."/>
            <person name="Arakawa K."/>
        </authorList>
    </citation>
    <scope>NUCLEOTIDE SEQUENCE [LARGE SCALE GENOMIC DNA]</scope>
</reference>
<comment type="caution">
    <text evidence="1">The sequence shown here is derived from an EMBL/GenBank/DDBJ whole genome shotgun (WGS) entry which is preliminary data.</text>
</comment>
<gene>
    <name evidence="1" type="ORF">CEXT_492011</name>
</gene>
<name>A0AAV4N8K3_CAEEX</name>
<evidence type="ECO:0000313" key="2">
    <source>
        <dbReference type="Proteomes" id="UP001054945"/>
    </source>
</evidence>
<accession>A0AAV4N8K3</accession>
<keyword evidence="2" id="KW-1185">Reference proteome</keyword>
<dbReference type="AlphaFoldDB" id="A0AAV4N8K3"/>
<proteinExistence type="predicted"/>
<dbReference type="EMBL" id="BPLR01002970">
    <property type="protein sequence ID" value="GIX79769.1"/>
    <property type="molecule type" value="Genomic_DNA"/>
</dbReference>
<evidence type="ECO:0000313" key="1">
    <source>
        <dbReference type="EMBL" id="GIX79769.1"/>
    </source>
</evidence>
<organism evidence="1 2">
    <name type="scientific">Caerostris extrusa</name>
    <name type="common">Bark spider</name>
    <name type="synonym">Caerostris bankana</name>
    <dbReference type="NCBI Taxonomy" id="172846"/>
    <lineage>
        <taxon>Eukaryota</taxon>
        <taxon>Metazoa</taxon>
        <taxon>Ecdysozoa</taxon>
        <taxon>Arthropoda</taxon>
        <taxon>Chelicerata</taxon>
        <taxon>Arachnida</taxon>
        <taxon>Araneae</taxon>
        <taxon>Araneomorphae</taxon>
        <taxon>Entelegynae</taxon>
        <taxon>Araneoidea</taxon>
        <taxon>Araneidae</taxon>
        <taxon>Caerostris</taxon>
    </lineage>
</organism>
<protein>
    <submittedName>
        <fullName evidence="1">Uncharacterized protein</fullName>
    </submittedName>
</protein>